<organism evidence="3 4">
    <name type="scientific">Centipeda periodontii DSM 2778</name>
    <dbReference type="NCBI Taxonomy" id="888060"/>
    <lineage>
        <taxon>Bacteria</taxon>
        <taxon>Bacillati</taxon>
        <taxon>Bacillota</taxon>
        <taxon>Negativicutes</taxon>
        <taxon>Selenomonadales</taxon>
        <taxon>Selenomonadaceae</taxon>
        <taxon>Centipeda</taxon>
    </lineage>
</organism>
<evidence type="ECO:0000256" key="1">
    <source>
        <dbReference type="SAM" id="MobiDB-lite"/>
    </source>
</evidence>
<dbReference type="Proteomes" id="UP000004067">
    <property type="component" value="Unassembled WGS sequence"/>
</dbReference>
<feature type="domain" description="Nucleotide modification associated" evidence="2">
    <location>
        <begin position="27"/>
        <end position="108"/>
    </location>
</feature>
<feature type="region of interest" description="Disordered" evidence="1">
    <location>
        <begin position="1"/>
        <end position="21"/>
    </location>
</feature>
<dbReference type="HOGENOM" id="CLU_167447_0_0_9"/>
<sequence>MYMTKGNNLHTESEEHKMRNAEARWPKTTTMEHLDEMRFGTSGAILRYGEQILVVGMECWGFHAAVYEMVETPEETGFADIECRLNLVEAATELFEDGGHAMAWCMKRI</sequence>
<dbReference type="InterPro" id="IPR040613">
    <property type="entry name" value="Nmad4"/>
</dbReference>
<gene>
    <name evidence="3" type="ORF">HMPREF9081_1655</name>
</gene>
<dbReference type="Pfam" id="PF18756">
    <property type="entry name" value="Nmad4"/>
    <property type="match status" value="1"/>
</dbReference>
<protein>
    <recommendedName>
        <fullName evidence="2">Nucleotide modification associated domain-containing protein</fullName>
    </recommendedName>
</protein>
<dbReference type="AlphaFoldDB" id="F5RN19"/>
<accession>F5RN19</accession>
<dbReference type="STRING" id="888060.HMPREF9081_1655"/>
<name>F5RN19_9FIRM</name>
<dbReference type="eggNOG" id="ENOG5033IA2">
    <property type="taxonomic scope" value="Bacteria"/>
</dbReference>
<evidence type="ECO:0000313" key="3">
    <source>
        <dbReference type="EMBL" id="EGK59342.1"/>
    </source>
</evidence>
<evidence type="ECO:0000259" key="2">
    <source>
        <dbReference type="Pfam" id="PF18756"/>
    </source>
</evidence>
<dbReference type="EMBL" id="AFHQ01000037">
    <property type="protein sequence ID" value="EGK59342.1"/>
    <property type="molecule type" value="Genomic_DNA"/>
</dbReference>
<evidence type="ECO:0000313" key="4">
    <source>
        <dbReference type="Proteomes" id="UP000004067"/>
    </source>
</evidence>
<comment type="caution">
    <text evidence="3">The sequence shown here is derived from an EMBL/GenBank/DDBJ whole genome shotgun (WGS) entry which is preliminary data.</text>
</comment>
<keyword evidence="4" id="KW-1185">Reference proteome</keyword>
<proteinExistence type="predicted"/>
<reference evidence="3 4" key="1">
    <citation type="submission" date="2011-04" db="EMBL/GenBank/DDBJ databases">
        <authorList>
            <person name="Muzny D."/>
            <person name="Qin X."/>
            <person name="Deng J."/>
            <person name="Jiang H."/>
            <person name="Liu Y."/>
            <person name="Qu J."/>
            <person name="Song X.-Z."/>
            <person name="Zhang L."/>
            <person name="Thornton R."/>
            <person name="Coyle M."/>
            <person name="Francisco L."/>
            <person name="Jackson L."/>
            <person name="Javaid M."/>
            <person name="Korchina V."/>
            <person name="Kovar C."/>
            <person name="Mata R."/>
            <person name="Mathew T."/>
            <person name="Ngo R."/>
            <person name="Nguyen L."/>
            <person name="Nguyen N."/>
            <person name="Okwuonu G."/>
            <person name="Ongeri F."/>
            <person name="Pham C."/>
            <person name="Simmons D."/>
            <person name="Wilczek-Boney K."/>
            <person name="Hale W."/>
            <person name="Jakkamsetti A."/>
            <person name="Pham P."/>
            <person name="Ruth R."/>
            <person name="San Lucas F."/>
            <person name="Warren J."/>
            <person name="Zhang J."/>
            <person name="Zhao Z."/>
            <person name="Zhou C."/>
            <person name="Zhu D."/>
            <person name="Lee S."/>
            <person name="Bess C."/>
            <person name="Blankenburg K."/>
            <person name="Forbes L."/>
            <person name="Fu Q."/>
            <person name="Gubbala S."/>
            <person name="Hirani K."/>
            <person name="Jayaseelan J.C."/>
            <person name="Lara F."/>
            <person name="Munidasa M."/>
            <person name="Palculict T."/>
            <person name="Patil S."/>
            <person name="Pu L.-L."/>
            <person name="Saada N."/>
            <person name="Tang L."/>
            <person name="Weissenberger G."/>
            <person name="Zhu Y."/>
            <person name="Hemphill L."/>
            <person name="Shang Y."/>
            <person name="Youmans B."/>
            <person name="Ayvaz T."/>
            <person name="Ross M."/>
            <person name="Santibanez J."/>
            <person name="Aqrawi P."/>
            <person name="Gross S."/>
            <person name="Joshi V."/>
            <person name="Fowler G."/>
            <person name="Nazareth L."/>
            <person name="Reid J."/>
            <person name="Worley K."/>
            <person name="Petrosino J."/>
            <person name="Highlander S."/>
            <person name="Gibbs R."/>
        </authorList>
    </citation>
    <scope>NUCLEOTIDE SEQUENCE [LARGE SCALE GENOMIC DNA]</scope>
    <source>
        <strain evidence="3 4">DSM 2778</strain>
    </source>
</reference>
<feature type="compositionally biased region" description="Polar residues" evidence="1">
    <location>
        <begin position="1"/>
        <end position="10"/>
    </location>
</feature>
<feature type="compositionally biased region" description="Basic and acidic residues" evidence="1">
    <location>
        <begin position="11"/>
        <end position="21"/>
    </location>
</feature>